<organism evidence="1 2">
    <name type="scientific">Gonapodya prolifera (strain JEL478)</name>
    <name type="common">Monoblepharis prolifera</name>
    <dbReference type="NCBI Taxonomy" id="1344416"/>
    <lineage>
        <taxon>Eukaryota</taxon>
        <taxon>Fungi</taxon>
        <taxon>Fungi incertae sedis</taxon>
        <taxon>Chytridiomycota</taxon>
        <taxon>Chytridiomycota incertae sedis</taxon>
        <taxon>Monoblepharidomycetes</taxon>
        <taxon>Monoblepharidales</taxon>
        <taxon>Gonapodyaceae</taxon>
        <taxon>Gonapodya</taxon>
    </lineage>
</organism>
<keyword evidence="2" id="KW-1185">Reference proteome</keyword>
<reference evidence="1 2" key="1">
    <citation type="journal article" date="2015" name="Genome Biol. Evol.">
        <title>Phylogenomic analyses indicate that early fungi evolved digesting cell walls of algal ancestors of land plants.</title>
        <authorList>
            <person name="Chang Y."/>
            <person name="Wang S."/>
            <person name="Sekimoto S."/>
            <person name="Aerts A.L."/>
            <person name="Choi C."/>
            <person name="Clum A."/>
            <person name="LaButti K.M."/>
            <person name="Lindquist E.A."/>
            <person name="Yee Ngan C."/>
            <person name="Ohm R.A."/>
            <person name="Salamov A.A."/>
            <person name="Grigoriev I.V."/>
            <person name="Spatafora J.W."/>
            <person name="Berbee M.L."/>
        </authorList>
    </citation>
    <scope>NUCLEOTIDE SEQUENCE [LARGE SCALE GENOMIC DNA]</scope>
    <source>
        <strain evidence="1 2">JEL478</strain>
    </source>
</reference>
<gene>
    <name evidence="1" type="ORF">M427DRAFT_156447</name>
</gene>
<dbReference type="AlphaFoldDB" id="A0A139ABE7"/>
<sequence length="244" mass="27502">MRRRLWLRLLLLLLLLLLVLLPLLVLPLLLLVLLLRVFRGGLLLRFLPSSHSPTHNLADPAPTHTHSSYASLPLPVHPTLTPAPAPQRMSWARSTQDQHQAWRSSRVGRRPRFYTSRLGRGAPKNQYSTQRGKTRGGAGIIRTRRPAGRLEFGFLELYMDDFRPSFLVLLLSEPCCVPGTITRPLFLLRPTSTPTPTPVRPTRQRRVPDIARVTTTTTTTAPSPWLSWLLLVPARVCVLVVHPA</sequence>
<dbReference type="EMBL" id="KQ965775">
    <property type="protein sequence ID" value="KXS13733.1"/>
    <property type="molecule type" value="Genomic_DNA"/>
</dbReference>
<evidence type="ECO:0000313" key="1">
    <source>
        <dbReference type="EMBL" id="KXS13733.1"/>
    </source>
</evidence>
<accession>A0A139ABE7</accession>
<name>A0A139ABE7_GONPJ</name>
<protein>
    <submittedName>
        <fullName evidence="1">Uncharacterized protein</fullName>
    </submittedName>
</protein>
<evidence type="ECO:0000313" key="2">
    <source>
        <dbReference type="Proteomes" id="UP000070544"/>
    </source>
</evidence>
<proteinExistence type="predicted"/>
<dbReference type="Proteomes" id="UP000070544">
    <property type="component" value="Unassembled WGS sequence"/>
</dbReference>